<dbReference type="FunFam" id="1.10.287.130:FF:000001">
    <property type="entry name" value="Two-component sensor histidine kinase"/>
    <property type="match status" value="1"/>
</dbReference>
<evidence type="ECO:0000256" key="8">
    <source>
        <dbReference type="ARBA" id="ARBA00022840"/>
    </source>
</evidence>
<dbReference type="InterPro" id="IPR004358">
    <property type="entry name" value="Sig_transdc_His_kin-like_C"/>
</dbReference>
<evidence type="ECO:0000259" key="12">
    <source>
        <dbReference type="PROSITE" id="PS50109"/>
    </source>
</evidence>
<keyword evidence="7" id="KW-0418">Kinase</keyword>
<dbReference type="PROSITE" id="PS50109">
    <property type="entry name" value="HIS_KIN"/>
    <property type="match status" value="1"/>
</dbReference>
<evidence type="ECO:0000313" key="14">
    <source>
        <dbReference type="EMBL" id="MBI5250777.1"/>
    </source>
</evidence>
<dbReference type="EC" id="2.7.13.3" evidence="3"/>
<dbReference type="SMART" id="SM00304">
    <property type="entry name" value="HAMP"/>
    <property type="match status" value="1"/>
</dbReference>
<dbReference type="AlphaFoldDB" id="A0A9D6V858"/>
<dbReference type="PROSITE" id="PS50885">
    <property type="entry name" value="HAMP"/>
    <property type="match status" value="1"/>
</dbReference>
<dbReference type="SUPFAM" id="SSF55874">
    <property type="entry name" value="ATPase domain of HSP90 chaperone/DNA topoisomerase II/histidine kinase"/>
    <property type="match status" value="1"/>
</dbReference>
<keyword evidence="11" id="KW-1133">Transmembrane helix</keyword>
<evidence type="ECO:0000313" key="15">
    <source>
        <dbReference type="Proteomes" id="UP000807825"/>
    </source>
</evidence>
<keyword evidence="4" id="KW-0597">Phosphoprotein</keyword>
<dbReference type="CDD" id="cd00082">
    <property type="entry name" value="HisKA"/>
    <property type="match status" value="1"/>
</dbReference>
<keyword evidence="6" id="KW-0547">Nucleotide-binding</keyword>
<dbReference type="InterPro" id="IPR050351">
    <property type="entry name" value="BphY/WalK/GraS-like"/>
</dbReference>
<keyword evidence="10 11" id="KW-0472">Membrane</keyword>
<dbReference type="Pfam" id="PF00672">
    <property type="entry name" value="HAMP"/>
    <property type="match status" value="1"/>
</dbReference>
<evidence type="ECO:0000256" key="11">
    <source>
        <dbReference type="SAM" id="Phobius"/>
    </source>
</evidence>
<evidence type="ECO:0000256" key="6">
    <source>
        <dbReference type="ARBA" id="ARBA00022741"/>
    </source>
</evidence>
<dbReference type="Gene3D" id="6.10.340.10">
    <property type="match status" value="1"/>
</dbReference>
<evidence type="ECO:0000256" key="4">
    <source>
        <dbReference type="ARBA" id="ARBA00022553"/>
    </source>
</evidence>
<reference evidence="14" key="1">
    <citation type="submission" date="2020-07" db="EMBL/GenBank/DDBJ databases">
        <title>Huge and variable diversity of episymbiotic CPR bacteria and DPANN archaea in groundwater ecosystems.</title>
        <authorList>
            <person name="He C.Y."/>
            <person name="Keren R."/>
            <person name="Whittaker M."/>
            <person name="Farag I.F."/>
            <person name="Doudna J."/>
            <person name="Cate J.H.D."/>
            <person name="Banfield J.F."/>
        </authorList>
    </citation>
    <scope>NUCLEOTIDE SEQUENCE</scope>
    <source>
        <strain evidence="14">NC_groundwater_1664_Pr3_B-0.1um_52_9</strain>
    </source>
</reference>
<dbReference type="GO" id="GO:0030295">
    <property type="term" value="F:protein kinase activator activity"/>
    <property type="evidence" value="ECO:0007669"/>
    <property type="project" value="TreeGrafter"/>
</dbReference>
<dbReference type="InterPro" id="IPR003594">
    <property type="entry name" value="HATPase_dom"/>
</dbReference>
<keyword evidence="11" id="KW-0812">Transmembrane</keyword>
<dbReference type="GO" id="GO:0007234">
    <property type="term" value="P:osmosensory signaling via phosphorelay pathway"/>
    <property type="evidence" value="ECO:0007669"/>
    <property type="project" value="TreeGrafter"/>
</dbReference>
<dbReference type="PANTHER" id="PTHR42878">
    <property type="entry name" value="TWO-COMPONENT HISTIDINE KINASE"/>
    <property type="match status" value="1"/>
</dbReference>
<dbReference type="InterPro" id="IPR036097">
    <property type="entry name" value="HisK_dim/P_sf"/>
</dbReference>
<comment type="caution">
    <text evidence="14">The sequence shown here is derived from an EMBL/GenBank/DDBJ whole genome shotgun (WGS) entry which is preliminary data.</text>
</comment>
<dbReference type="Proteomes" id="UP000807825">
    <property type="component" value="Unassembled WGS sequence"/>
</dbReference>
<sequence length="355" mass="39716">MAARGLLWKLLAINIIVIGFVIALVWLAIDYLAAGYFMTLMEKYKISPESSHQMFVDSVHRYLIWASLAALVLAAALSFLLTRRVLAPLSHMIHITKKFAAGDYFDRVKIQSRDEFGQLATAFNLMAENLCTIEQLRKRMLTDVAHELRTPLTNILGYLEALMDGLVSASRDTFELLHEETMRLVRLVEDILRLAKADAARVTLLKMQTDLGDLIMSVLETFRPQFMANDIAVDVDFSNHLETIFVDAEKMIQVVSNLLQNALQYTAQKGRLRIFAEKGPGTIKVVFANTGTELSETDLPFIFERFYRGEKSRSRESGGAGIGLAIVKELIEAHNGSVGAGTSQGQTRVWFSLPV</sequence>
<keyword evidence="8" id="KW-0067">ATP-binding</keyword>
<feature type="domain" description="Histidine kinase" evidence="12">
    <location>
        <begin position="143"/>
        <end position="355"/>
    </location>
</feature>
<evidence type="ECO:0000256" key="1">
    <source>
        <dbReference type="ARBA" id="ARBA00000085"/>
    </source>
</evidence>
<evidence type="ECO:0000256" key="9">
    <source>
        <dbReference type="ARBA" id="ARBA00023012"/>
    </source>
</evidence>
<dbReference type="GO" id="GO:0000155">
    <property type="term" value="F:phosphorelay sensor kinase activity"/>
    <property type="evidence" value="ECO:0007669"/>
    <property type="project" value="InterPro"/>
</dbReference>
<dbReference type="InterPro" id="IPR036890">
    <property type="entry name" value="HATPase_C_sf"/>
</dbReference>
<name>A0A9D6V858_9BACT</name>
<accession>A0A9D6V858</accession>
<evidence type="ECO:0000256" key="5">
    <source>
        <dbReference type="ARBA" id="ARBA00022679"/>
    </source>
</evidence>
<dbReference type="GO" id="GO:0000156">
    <property type="term" value="F:phosphorelay response regulator activity"/>
    <property type="evidence" value="ECO:0007669"/>
    <property type="project" value="TreeGrafter"/>
</dbReference>
<proteinExistence type="predicted"/>
<dbReference type="InterPro" id="IPR003660">
    <property type="entry name" value="HAMP_dom"/>
</dbReference>
<dbReference type="GO" id="GO:0005524">
    <property type="term" value="F:ATP binding"/>
    <property type="evidence" value="ECO:0007669"/>
    <property type="project" value="UniProtKB-KW"/>
</dbReference>
<organism evidence="14 15">
    <name type="scientific">Desulfomonile tiedjei</name>
    <dbReference type="NCBI Taxonomy" id="2358"/>
    <lineage>
        <taxon>Bacteria</taxon>
        <taxon>Pseudomonadati</taxon>
        <taxon>Thermodesulfobacteriota</taxon>
        <taxon>Desulfomonilia</taxon>
        <taxon>Desulfomonilales</taxon>
        <taxon>Desulfomonilaceae</taxon>
        <taxon>Desulfomonile</taxon>
    </lineage>
</organism>
<keyword evidence="5" id="KW-0808">Transferase</keyword>
<protein>
    <recommendedName>
        <fullName evidence="3">histidine kinase</fullName>
        <ecNumber evidence="3">2.7.13.3</ecNumber>
    </recommendedName>
</protein>
<keyword evidence="9" id="KW-0902">Two-component regulatory system</keyword>
<evidence type="ECO:0000256" key="2">
    <source>
        <dbReference type="ARBA" id="ARBA00004370"/>
    </source>
</evidence>
<evidence type="ECO:0000256" key="7">
    <source>
        <dbReference type="ARBA" id="ARBA00022777"/>
    </source>
</evidence>
<feature type="domain" description="HAMP" evidence="13">
    <location>
        <begin position="83"/>
        <end position="135"/>
    </location>
</feature>
<dbReference type="PANTHER" id="PTHR42878:SF7">
    <property type="entry name" value="SENSOR HISTIDINE KINASE GLRK"/>
    <property type="match status" value="1"/>
</dbReference>
<comment type="catalytic activity">
    <reaction evidence="1">
        <text>ATP + protein L-histidine = ADP + protein N-phospho-L-histidine.</text>
        <dbReference type="EC" id="2.7.13.3"/>
    </reaction>
</comment>
<dbReference type="CDD" id="cd06225">
    <property type="entry name" value="HAMP"/>
    <property type="match status" value="1"/>
</dbReference>
<gene>
    <name evidence="14" type="ORF">HY912_14900</name>
</gene>
<dbReference type="Gene3D" id="3.30.565.10">
    <property type="entry name" value="Histidine kinase-like ATPase, C-terminal domain"/>
    <property type="match status" value="1"/>
</dbReference>
<comment type="subcellular location">
    <subcellularLocation>
        <location evidence="2">Membrane</location>
    </subcellularLocation>
</comment>
<dbReference type="InterPro" id="IPR005467">
    <property type="entry name" value="His_kinase_dom"/>
</dbReference>
<evidence type="ECO:0000259" key="13">
    <source>
        <dbReference type="PROSITE" id="PS50885"/>
    </source>
</evidence>
<feature type="transmembrane region" description="Helical" evidence="11">
    <location>
        <begin position="62"/>
        <end position="82"/>
    </location>
</feature>
<dbReference type="EMBL" id="JACRDE010000388">
    <property type="protein sequence ID" value="MBI5250777.1"/>
    <property type="molecule type" value="Genomic_DNA"/>
</dbReference>
<dbReference type="GO" id="GO:0016020">
    <property type="term" value="C:membrane"/>
    <property type="evidence" value="ECO:0007669"/>
    <property type="project" value="UniProtKB-SubCell"/>
</dbReference>
<dbReference type="PRINTS" id="PR00344">
    <property type="entry name" value="BCTRLSENSOR"/>
</dbReference>
<dbReference type="InterPro" id="IPR003661">
    <property type="entry name" value="HisK_dim/P_dom"/>
</dbReference>
<feature type="transmembrane region" description="Helical" evidence="11">
    <location>
        <begin position="7"/>
        <end position="29"/>
    </location>
</feature>
<evidence type="ECO:0000256" key="10">
    <source>
        <dbReference type="ARBA" id="ARBA00023136"/>
    </source>
</evidence>
<dbReference type="Gene3D" id="1.10.287.130">
    <property type="match status" value="1"/>
</dbReference>
<evidence type="ECO:0000256" key="3">
    <source>
        <dbReference type="ARBA" id="ARBA00012438"/>
    </source>
</evidence>
<dbReference type="Pfam" id="PF02518">
    <property type="entry name" value="HATPase_c"/>
    <property type="match status" value="1"/>
</dbReference>
<dbReference type="Pfam" id="PF00512">
    <property type="entry name" value="HisKA"/>
    <property type="match status" value="1"/>
</dbReference>
<dbReference type="FunFam" id="3.30.565.10:FF:000006">
    <property type="entry name" value="Sensor histidine kinase WalK"/>
    <property type="match status" value="1"/>
</dbReference>
<dbReference type="SMART" id="SM00387">
    <property type="entry name" value="HATPase_c"/>
    <property type="match status" value="1"/>
</dbReference>
<dbReference type="SMART" id="SM00388">
    <property type="entry name" value="HisKA"/>
    <property type="match status" value="1"/>
</dbReference>
<dbReference type="SUPFAM" id="SSF47384">
    <property type="entry name" value="Homodimeric domain of signal transducing histidine kinase"/>
    <property type="match status" value="1"/>
</dbReference>
<dbReference type="SUPFAM" id="SSF158472">
    <property type="entry name" value="HAMP domain-like"/>
    <property type="match status" value="1"/>
</dbReference>